<reference evidence="13 14" key="1">
    <citation type="submission" date="2017-03" db="EMBL/GenBank/DDBJ databases">
        <title>Genomic and clinical evidence uncovers the enterohepatic species Helicobacter valdiviensis as a potential human intestinal pathogen.</title>
        <authorList>
            <person name="Fresia P."/>
            <person name="Jara R."/>
            <person name="Sierra R."/>
            <person name="Ferres I."/>
            <person name="Greif G."/>
            <person name="Iraola G."/>
            <person name="Collado L."/>
        </authorList>
    </citation>
    <scope>NUCLEOTIDE SEQUENCE [LARGE SCALE GENOMIC DNA]</scope>
    <source>
        <strain evidence="13 14">WBE14</strain>
    </source>
</reference>
<evidence type="ECO:0000256" key="4">
    <source>
        <dbReference type="ARBA" id="ARBA00022642"/>
    </source>
</evidence>
<keyword evidence="14" id="KW-1185">Reference proteome</keyword>
<comment type="catalytic activity">
    <reaction evidence="10 11">
        <text>nicotinate beta-D-ribonucleotide + ATP + H(+) = deamido-NAD(+) + diphosphate</text>
        <dbReference type="Rhea" id="RHEA:22860"/>
        <dbReference type="ChEBI" id="CHEBI:15378"/>
        <dbReference type="ChEBI" id="CHEBI:30616"/>
        <dbReference type="ChEBI" id="CHEBI:33019"/>
        <dbReference type="ChEBI" id="CHEBI:57502"/>
        <dbReference type="ChEBI" id="CHEBI:58437"/>
        <dbReference type="EC" id="2.7.7.18"/>
    </reaction>
</comment>
<dbReference type="InterPro" id="IPR004821">
    <property type="entry name" value="Cyt_trans-like"/>
</dbReference>
<dbReference type="GO" id="GO:0004515">
    <property type="term" value="F:nicotinate-nucleotide adenylyltransferase activity"/>
    <property type="evidence" value="ECO:0007669"/>
    <property type="project" value="UniProtKB-UniRule"/>
</dbReference>
<evidence type="ECO:0000256" key="5">
    <source>
        <dbReference type="ARBA" id="ARBA00022679"/>
    </source>
</evidence>
<comment type="function">
    <text evidence="1 11">Catalyzes the reversible adenylation of nicotinate mononucleotide (NaMN) to nicotinic acid adenine dinucleotide (NaAD).</text>
</comment>
<protein>
    <recommendedName>
        <fullName evidence="11">Probable nicotinate-nucleotide adenylyltransferase</fullName>
        <ecNumber evidence="11">2.7.7.18</ecNumber>
    </recommendedName>
    <alternativeName>
        <fullName evidence="11">Deamido-NAD(+) diphosphorylase</fullName>
    </alternativeName>
    <alternativeName>
        <fullName evidence="11">Deamido-NAD(+) pyrophosphorylase</fullName>
    </alternativeName>
    <alternativeName>
        <fullName evidence="11">Nicotinate mononucleotide adenylyltransferase</fullName>
        <shortName evidence="11">NaMN adenylyltransferase</shortName>
    </alternativeName>
</protein>
<name>A0A2W6MW74_9HELI</name>
<dbReference type="PANTHER" id="PTHR39321">
    <property type="entry name" value="NICOTINATE-NUCLEOTIDE ADENYLYLTRANSFERASE-RELATED"/>
    <property type="match status" value="1"/>
</dbReference>
<dbReference type="InterPro" id="IPR014729">
    <property type="entry name" value="Rossmann-like_a/b/a_fold"/>
</dbReference>
<evidence type="ECO:0000256" key="6">
    <source>
        <dbReference type="ARBA" id="ARBA00022695"/>
    </source>
</evidence>
<dbReference type="OrthoDB" id="5295945at2"/>
<accession>A0A2W6MW74</accession>
<dbReference type="PANTHER" id="PTHR39321:SF3">
    <property type="entry name" value="PHOSPHOPANTETHEINE ADENYLYLTRANSFERASE"/>
    <property type="match status" value="1"/>
</dbReference>
<evidence type="ECO:0000256" key="2">
    <source>
        <dbReference type="ARBA" id="ARBA00005019"/>
    </source>
</evidence>
<proteinExistence type="inferred from homology"/>
<keyword evidence="9 11" id="KW-0520">NAD</keyword>
<dbReference type="AlphaFoldDB" id="A0A2W6MW74"/>
<evidence type="ECO:0000259" key="12">
    <source>
        <dbReference type="Pfam" id="PF01467"/>
    </source>
</evidence>
<dbReference type="NCBIfam" id="TIGR00482">
    <property type="entry name" value="nicotinate (nicotinamide) nucleotide adenylyltransferase"/>
    <property type="match status" value="1"/>
</dbReference>
<keyword evidence="8 11" id="KW-0067">ATP-binding</keyword>
<dbReference type="InterPro" id="IPR005248">
    <property type="entry name" value="NadD/NMNAT"/>
</dbReference>
<evidence type="ECO:0000256" key="7">
    <source>
        <dbReference type="ARBA" id="ARBA00022741"/>
    </source>
</evidence>
<dbReference type="HAMAP" id="MF_00244">
    <property type="entry name" value="NaMN_adenylyltr"/>
    <property type="match status" value="1"/>
</dbReference>
<dbReference type="SUPFAM" id="SSF52374">
    <property type="entry name" value="Nucleotidylyl transferase"/>
    <property type="match status" value="1"/>
</dbReference>
<comment type="similarity">
    <text evidence="3 11">Belongs to the NadD family.</text>
</comment>
<dbReference type="GO" id="GO:0005524">
    <property type="term" value="F:ATP binding"/>
    <property type="evidence" value="ECO:0007669"/>
    <property type="project" value="UniProtKB-KW"/>
</dbReference>
<evidence type="ECO:0000313" key="13">
    <source>
        <dbReference type="EMBL" id="PZT48209.1"/>
    </source>
</evidence>
<gene>
    <name evidence="11" type="primary">nadD</name>
    <name evidence="13" type="ORF">B6S12_05160</name>
</gene>
<evidence type="ECO:0000256" key="8">
    <source>
        <dbReference type="ARBA" id="ARBA00022840"/>
    </source>
</evidence>
<dbReference type="RefSeq" id="WP_111229747.1">
    <property type="nucleotide sequence ID" value="NZ_NBIU01000011.1"/>
</dbReference>
<evidence type="ECO:0000256" key="11">
    <source>
        <dbReference type="HAMAP-Rule" id="MF_00244"/>
    </source>
</evidence>
<evidence type="ECO:0000313" key="14">
    <source>
        <dbReference type="Proteomes" id="UP000249746"/>
    </source>
</evidence>
<dbReference type="NCBIfam" id="TIGR00125">
    <property type="entry name" value="cyt_tran_rel"/>
    <property type="match status" value="1"/>
</dbReference>
<dbReference type="Pfam" id="PF01467">
    <property type="entry name" value="CTP_transf_like"/>
    <property type="match status" value="1"/>
</dbReference>
<evidence type="ECO:0000256" key="1">
    <source>
        <dbReference type="ARBA" id="ARBA00002324"/>
    </source>
</evidence>
<dbReference type="Proteomes" id="UP000249746">
    <property type="component" value="Unassembled WGS sequence"/>
</dbReference>
<feature type="domain" description="Cytidyltransferase-like" evidence="12">
    <location>
        <begin position="9"/>
        <end position="163"/>
    </location>
</feature>
<keyword evidence="6 11" id="KW-0548">Nucleotidyltransferase</keyword>
<comment type="caution">
    <text evidence="13">The sequence shown here is derived from an EMBL/GenBank/DDBJ whole genome shotgun (WGS) entry which is preliminary data.</text>
</comment>
<sequence length="188" mass="22081">MIEVEKIAVFGGSFDPPHLGHLEIIKTALLFLEVDRLFVVPTFLSPFKDKSLFSPQRRLFWLKLLKEELKEEKLSILDYEIKQNKPTPTIQTINFLIQRYNPKQIFLLLGSDQIQSLHKWHSYEELKTKVEFVIIEREGYKIPASFKVLPMQKVQISSTKLREDLKKKKKELLGFIPKVILEDIMNGE</sequence>
<dbReference type="EC" id="2.7.7.18" evidence="11"/>
<evidence type="ECO:0000256" key="9">
    <source>
        <dbReference type="ARBA" id="ARBA00023027"/>
    </source>
</evidence>
<dbReference type="EMBL" id="NBIU01000011">
    <property type="protein sequence ID" value="PZT48209.1"/>
    <property type="molecule type" value="Genomic_DNA"/>
</dbReference>
<keyword evidence="4 11" id="KW-0662">Pyridine nucleotide biosynthesis</keyword>
<keyword evidence="5 11" id="KW-0808">Transferase</keyword>
<dbReference type="CDD" id="cd02165">
    <property type="entry name" value="NMNAT"/>
    <property type="match status" value="1"/>
</dbReference>
<keyword evidence="7 11" id="KW-0547">Nucleotide-binding</keyword>
<comment type="pathway">
    <text evidence="2 11">Cofactor biosynthesis; NAD(+) biosynthesis; deamido-NAD(+) from nicotinate D-ribonucleotide: step 1/1.</text>
</comment>
<organism evidence="13 14">
    <name type="scientific">Helicobacter valdiviensis</name>
    <dbReference type="NCBI Taxonomy" id="1458358"/>
    <lineage>
        <taxon>Bacteria</taxon>
        <taxon>Pseudomonadati</taxon>
        <taxon>Campylobacterota</taxon>
        <taxon>Epsilonproteobacteria</taxon>
        <taxon>Campylobacterales</taxon>
        <taxon>Helicobacteraceae</taxon>
        <taxon>Helicobacter</taxon>
    </lineage>
</organism>
<dbReference type="GO" id="GO:0009435">
    <property type="term" value="P:NAD+ biosynthetic process"/>
    <property type="evidence" value="ECO:0007669"/>
    <property type="project" value="UniProtKB-UniRule"/>
</dbReference>
<evidence type="ECO:0000256" key="10">
    <source>
        <dbReference type="ARBA" id="ARBA00048721"/>
    </source>
</evidence>
<dbReference type="Gene3D" id="3.40.50.620">
    <property type="entry name" value="HUPs"/>
    <property type="match status" value="1"/>
</dbReference>
<evidence type="ECO:0000256" key="3">
    <source>
        <dbReference type="ARBA" id="ARBA00009014"/>
    </source>
</evidence>
<dbReference type="UniPathway" id="UPA00253">
    <property type="reaction ID" value="UER00332"/>
</dbReference>